<keyword evidence="1" id="KW-1133">Transmembrane helix</keyword>
<name>A0A0C2J122_THEKT</name>
<protein>
    <submittedName>
        <fullName evidence="2">Uncharacterized protein</fullName>
    </submittedName>
</protein>
<accession>A0A0C2J122</accession>
<dbReference type="EMBL" id="JWZT01001748">
    <property type="protein sequence ID" value="KII71494.1"/>
    <property type="molecule type" value="Genomic_DNA"/>
</dbReference>
<sequence length="209" mass="23694">MYFEDIKKIDFNSKGDKLIIDLKSTGSYSMMIICSACETDKGLQIYGCNMTFTEKNQKNPISFKFPHVFTFKNNTNYIIENDLELKSRFTQNPIYKFSITVHKLLIQFPTPLRTIEINDDQIWCEQPLKSVSLYKCGLNYLIVSGKVLDGEEHECSALSESIGGSRIQLAVNDYCPRVIGVLALLVLIIVLISINIYMGKKLKVAKLGS</sequence>
<dbReference type="Proteomes" id="UP000031668">
    <property type="component" value="Unassembled WGS sequence"/>
</dbReference>
<keyword evidence="1" id="KW-0812">Transmembrane</keyword>
<evidence type="ECO:0000313" key="2">
    <source>
        <dbReference type="EMBL" id="KII71494.1"/>
    </source>
</evidence>
<dbReference type="AlphaFoldDB" id="A0A0C2J122"/>
<comment type="caution">
    <text evidence="2">The sequence shown here is derived from an EMBL/GenBank/DDBJ whole genome shotgun (WGS) entry which is preliminary data.</text>
</comment>
<proteinExistence type="predicted"/>
<evidence type="ECO:0000313" key="3">
    <source>
        <dbReference type="Proteomes" id="UP000031668"/>
    </source>
</evidence>
<keyword evidence="1" id="KW-0472">Membrane</keyword>
<keyword evidence="3" id="KW-1185">Reference proteome</keyword>
<feature type="transmembrane region" description="Helical" evidence="1">
    <location>
        <begin position="178"/>
        <end position="198"/>
    </location>
</feature>
<organism evidence="2 3">
    <name type="scientific">Thelohanellus kitauei</name>
    <name type="common">Myxosporean</name>
    <dbReference type="NCBI Taxonomy" id="669202"/>
    <lineage>
        <taxon>Eukaryota</taxon>
        <taxon>Metazoa</taxon>
        <taxon>Cnidaria</taxon>
        <taxon>Myxozoa</taxon>
        <taxon>Myxosporea</taxon>
        <taxon>Bivalvulida</taxon>
        <taxon>Platysporina</taxon>
        <taxon>Myxobolidae</taxon>
        <taxon>Thelohanellus</taxon>
    </lineage>
</organism>
<evidence type="ECO:0000256" key="1">
    <source>
        <dbReference type="SAM" id="Phobius"/>
    </source>
</evidence>
<gene>
    <name evidence="2" type="ORF">RF11_04039</name>
</gene>
<reference evidence="2 3" key="1">
    <citation type="journal article" date="2014" name="Genome Biol. Evol.">
        <title>The genome of the myxosporean Thelohanellus kitauei shows adaptations to nutrient acquisition within its fish host.</title>
        <authorList>
            <person name="Yang Y."/>
            <person name="Xiong J."/>
            <person name="Zhou Z."/>
            <person name="Huo F."/>
            <person name="Miao W."/>
            <person name="Ran C."/>
            <person name="Liu Y."/>
            <person name="Zhang J."/>
            <person name="Feng J."/>
            <person name="Wang M."/>
            <person name="Wang M."/>
            <person name="Wang L."/>
            <person name="Yao B."/>
        </authorList>
    </citation>
    <scope>NUCLEOTIDE SEQUENCE [LARGE SCALE GENOMIC DNA]</scope>
    <source>
        <strain evidence="2">Wuqing</strain>
    </source>
</reference>